<feature type="region of interest" description="Disordered" evidence="12">
    <location>
        <begin position="731"/>
        <end position="817"/>
    </location>
</feature>
<feature type="compositionally biased region" description="Basic and acidic residues" evidence="12">
    <location>
        <begin position="738"/>
        <end position="753"/>
    </location>
</feature>
<feature type="compositionally biased region" description="Pro residues" evidence="12">
    <location>
        <begin position="797"/>
        <end position="809"/>
    </location>
</feature>
<feature type="domain" description="G-protein coupled receptors family 3 profile" evidence="14">
    <location>
        <begin position="398"/>
        <end position="635"/>
    </location>
</feature>
<feature type="transmembrane region" description="Helical" evidence="13">
    <location>
        <begin position="538"/>
        <end position="559"/>
    </location>
</feature>
<evidence type="ECO:0000256" key="10">
    <source>
        <dbReference type="ARBA" id="ARBA00023224"/>
    </source>
</evidence>
<dbReference type="InterPro" id="IPR001828">
    <property type="entry name" value="ANF_lig-bd_rcpt"/>
</dbReference>
<dbReference type="Proteomes" id="UP000014500">
    <property type="component" value="Unassembled WGS sequence"/>
</dbReference>
<feature type="region of interest" description="Disordered" evidence="12">
    <location>
        <begin position="884"/>
        <end position="911"/>
    </location>
</feature>
<dbReference type="Pfam" id="PF01094">
    <property type="entry name" value="ANF_receptor"/>
    <property type="match status" value="1"/>
</dbReference>
<sequence length="926" mass="106462">MKAFFDMVYKLPHKLLLFGAACTEVTDPVAKTSRYWHLSQLSYADTHPMFSWVKYPNFYRVVPSEIDFNPPRVELLKKFNWTTVGTLYQNDPRYALAHNKLLSDLDDLVINIIETQSVSEELSSQMTKLKNKDVRIILGNFNETWARRIFCEAYRQGIYGRRYQWLIVTMYKANWWEIQEPDVPCTPDQMIHALEGYIATDLLPLRTDNVTTVSGMTATQYKRHYDISRKRNYSRFHGYAYDGIWTTALAIEAVMDKLKNRAKERSIDRFEYRDAFWGKIFLEALNETNFEGVTGPVRFFNNDRRGFIQIKQFQGGREVKIGEYNSISRELDLTKGKSISWRGSGPPLDHTLIKYEQTRVNLTIYSILAATASLGIISASVFLVINIKFRNQRFIKMSSPYLNNLIIIGCILTYTSVILLGLDSQLTSVDAFPFICTMRAWALMAGFSLAFGSMFSKTWRVHAIFTNIKLNKKVIRDYKLFIIVGILLSMDIAIMTTWQTIDPFYRETKNLQAEASNTDEDLYLVPVMEYCKSDRMTIFLGCIYAYKGLLMVFGCFLAWETRRVSIPALNDSKYIGMSVYNVVIMCVIGAAISFILSDQQNASFIIISVFIIFCTTTTLCLVFVPKLIELKRNPHGTDKRVRATFKPSLKRRRDSEESDIQESMKVLQEENQKCRKTLRENDLELQSLLKQLGEDIQGIFNRDRSKAPKRVELLKREVAFQDVEDEDMNSIYSTSSQDGEHHIDPSTVEDKKRPSFSGAVETSNKNLNDNKGVEEPLTSPSPQREAYQLVYVSSQAPTPPHYTPPPYSPPSEERCSPLPKCSVYTIESPSQQLRRAFSWGKKGYLPLEKRDHTDKTEVVHHQAANTGSLPDITHSPSWMSATDVRNKEQSFAASHQQQQPPPTNHVDRTYEHSSYPTLKCDIVEYL</sequence>
<dbReference type="PROSITE" id="PS50259">
    <property type="entry name" value="G_PROTEIN_RECEP_F3_4"/>
    <property type="match status" value="1"/>
</dbReference>
<feature type="compositionally biased region" description="Polar residues" evidence="12">
    <location>
        <begin position="760"/>
        <end position="769"/>
    </location>
</feature>
<dbReference type="InterPro" id="IPR017979">
    <property type="entry name" value="GPCR_3_CS"/>
</dbReference>
<dbReference type="PANTHER" id="PTHR10519:SF74">
    <property type="entry name" value="GAMMA-AMINOBUTYRIC ACID TYPE B RECEPTOR SUBUNIT 2"/>
    <property type="match status" value="1"/>
</dbReference>
<keyword evidence="5 13" id="KW-1133">Transmembrane helix</keyword>
<dbReference type="GO" id="GO:0004965">
    <property type="term" value="F:G protein-coupled GABA receptor activity"/>
    <property type="evidence" value="ECO:0007669"/>
    <property type="project" value="InterPro"/>
</dbReference>
<evidence type="ECO:0000313" key="15">
    <source>
        <dbReference type="EnsemblMetazoa" id="SMAR011101-PA"/>
    </source>
</evidence>
<feature type="transmembrane region" description="Helical" evidence="13">
    <location>
        <begin position="401"/>
        <end position="420"/>
    </location>
</feature>
<feature type="transmembrane region" description="Helical" evidence="13">
    <location>
        <begin position="364"/>
        <end position="389"/>
    </location>
</feature>
<evidence type="ECO:0000256" key="6">
    <source>
        <dbReference type="ARBA" id="ARBA00023040"/>
    </source>
</evidence>
<evidence type="ECO:0000259" key="14">
    <source>
        <dbReference type="PROSITE" id="PS50259"/>
    </source>
</evidence>
<dbReference type="CDD" id="cd06366">
    <property type="entry name" value="PBP1_GABAb_receptor"/>
    <property type="match status" value="1"/>
</dbReference>
<accession>T1JBF7</accession>
<feature type="transmembrane region" description="Helical" evidence="13">
    <location>
        <begin position="602"/>
        <end position="624"/>
    </location>
</feature>
<evidence type="ECO:0000256" key="11">
    <source>
        <dbReference type="ARBA" id="ARBA00073785"/>
    </source>
</evidence>
<keyword evidence="6" id="KW-0297">G-protein coupled receptor</keyword>
<dbReference type="PRINTS" id="PR01176">
    <property type="entry name" value="GABABRECEPTR"/>
</dbReference>
<evidence type="ECO:0000256" key="9">
    <source>
        <dbReference type="ARBA" id="ARBA00023180"/>
    </source>
</evidence>
<dbReference type="AlphaFoldDB" id="T1JBF7"/>
<evidence type="ECO:0000256" key="2">
    <source>
        <dbReference type="ARBA" id="ARBA00022475"/>
    </source>
</evidence>
<keyword evidence="8" id="KW-0675">Receptor</keyword>
<protein>
    <recommendedName>
        <fullName evidence="11">Gamma-aminobutyric acid type B receptor subunit 2</fullName>
    </recommendedName>
</protein>
<evidence type="ECO:0000256" key="13">
    <source>
        <dbReference type="SAM" id="Phobius"/>
    </source>
</evidence>
<dbReference type="STRING" id="126957.T1JBF7"/>
<dbReference type="Gene3D" id="3.40.50.2300">
    <property type="match status" value="2"/>
</dbReference>
<feature type="transmembrane region" description="Helical" evidence="13">
    <location>
        <begin position="579"/>
        <end position="596"/>
    </location>
</feature>
<dbReference type="PROSITE" id="PS00981">
    <property type="entry name" value="G_PROTEIN_RECEP_F3_3"/>
    <property type="match status" value="1"/>
</dbReference>
<dbReference type="EnsemblMetazoa" id="SMAR011101-RA">
    <property type="protein sequence ID" value="SMAR011101-PA"/>
    <property type="gene ID" value="SMAR011101"/>
</dbReference>
<evidence type="ECO:0000313" key="16">
    <source>
        <dbReference type="Proteomes" id="UP000014500"/>
    </source>
</evidence>
<keyword evidence="3 13" id="KW-0812">Transmembrane</keyword>
<dbReference type="PRINTS" id="PR01177">
    <property type="entry name" value="GABAB1RECPTR"/>
</dbReference>
<evidence type="ECO:0000256" key="12">
    <source>
        <dbReference type="SAM" id="MobiDB-lite"/>
    </source>
</evidence>
<name>T1JBF7_STRMM</name>
<dbReference type="GO" id="GO:0007214">
    <property type="term" value="P:gamma-aminobutyric acid signaling pathway"/>
    <property type="evidence" value="ECO:0007669"/>
    <property type="project" value="TreeGrafter"/>
</dbReference>
<dbReference type="PANTHER" id="PTHR10519">
    <property type="entry name" value="GABA-B RECEPTOR"/>
    <property type="match status" value="1"/>
</dbReference>
<evidence type="ECO:0000256" key="5">
    <source>
        <dbReference type="ARBA" id="ARBA00022989"/>
    </source>
</evidence>
<keyword evidence="2" id="KW-1003">Cell membrane</keyword>
<dbReference type="OMA" id="DACTNVN"/>
<evidence type="ECO:0000256" key="3">
    <source>
        <dbReference type="ARBA" id="ARBA00022692"/>
    </source>
</evidence>
<keyword evidence="9" id="KW-0325">Glycoprotein</keyword>
<dbReference type="SUPFAM" id="SSF53822">
    <property type="entry name" value="Periplasmic binding protein-like I"/>
    <property type="match status" value="1"/>
</dbReference>
<dbReference type="HOGENOM" id="CLU_005240_0_0_1"/>
<feature type="transmembrane region" description="Helical" evidence="13">
    <location>
        <begin position="440"/>
        <end position="459"/>
    </location>
</feature>
<dbReference type="PhylomeDB" id="T1JBF7"/>
<reference evidence="15" key="2">
    <citation type="submission" date="2015-02" db="UniProtKB">
        <authorList>
            <consortium name="EnsemblMetazoa"/>
        </authorList>
    </citation>
    <scope>IDENTIFICATION</scope>
</reference>
<organism evidence="15 16">
    <name type="scientific">Strigamia maritima</name>
    <name type="common">European centipede</name>
    <name type="synonym">Geophilus maritimus</name>
    <dbReference type="NCBI Taxonomy" id="126957"/>
    <lineage>
        <taxon>Eukaryota</taxon>
        <taxon>Metazoa</taxon>
        <taxon>Ecdysozoa</taxon>
        <taxon>Arthropoda</taxon>
        <taxon>Myriapoda</taxon>
        <taxon>Chilopoda</taxon>
        <taxon>Pleurostigmophora</taxon>
        <taxon>Geophilomorpha</taxon>
        <taxon>Linotaeniidae</taxon>
        <taxon>Strigamia</taxon>
    </lineage>
</organism>
<evidence type="ECO:0000256" key="1">
    <source>
        <dbReference type="ARBA" id="ARBA00004651"/>
    </source>
</evidence>
<dbReference type="FunFam" id="3.40.50.2300:FF:000063">
    <property type="entry name" value="Gamma-aminobutyric acid type B receptor subunit"/>
    <property type="match status" value="1"/>
</dbReference>
<keyword evidence="10" id="KW-0807">Transducer</keyword>
<dbReference type="GO" id="GO:0038039">
    <property type="term" value="C:G protein-coupled receptor heterodimeric complex"/>
    <property type="evidence" value="ECO:0007669"/>
    <property type="project" value="TreeGrafter"/>
</dbReference>
<dbReference type="Pfam" id="PF00003">
    <property type="entry name" value="7tm_3"/>
    <property type="match status" value="1"/>
</dbReference>
<keyword evidence="16" id="KW-1185">Reference proteome</keyword>
<evidence type="ECO:0000256" key="8">
    <source>
        <dbReference type="ARBA" id="ARBA00023170"/>
    </source>
</evidence>
<evidence type="ECO:0000256" key="7">
    <source>
        <dbReference type="ARBA" id="ARBA00023136"/>
    </source>
</evidence>
<feature type="transmembrane region" description="Helical" evidence="13">
    <location>
        <begin position="480"/>
        <end position="501"/>
    </location>
</feature>
<dbReference type="eggNOG" id="KOG1055">
    <property type="taxonomic scope" value="Eukaryota"/>
</dbReference>
<comment type="subcellular location">
    <subcellularLocation>
        <location evidence="1">Cell membrane</location>
        <topology evidence="1">Multi-pass membrane protein</topology>
    </subcellularLocation>
</comment>
<dbReference type="InterPro" id="IPR028082">
    <property type="entry name" value="Peripla_BP_I"/>
</dbReference>
<dbReference type="InterPro" id="IPR002455">
    <property type="entry name" value="GPCR3_GABA-B"/>
</dbReference>
<reference evidence="16" key="1">
    <citation type="submission" date="2011-05" db="EMBL/GenBank/DDBJ databases">
        <authorList>
            <person name="Richards S.R."/>
            <person name="Qu J."/>
            <person name="Jiang H."/>
            <person name="Jhangiani S.N."/>
            <person name="Agravi P."/>
            <person name="Goodspeed R."/>
            <person name="Gross S."/>
            <person name="Mandapat C."/>
            <person name="Jackson L."/>
            <person name="Mathew T."/>
            <person name="Pu L."/>
            <person name="Thornton R."/>
            <person name="Saada N."/>
            <person name="Wilczek-Boney K.B."/>
            <person name="Lee S."/>
            <person name="Kovar C."/>
            <person name="Wu Y."/>
            <person name="Scherer S.E."/>
            <person name="Worley K.C."/>
            <person name="Muzny D.M."/>
            <person name="Gibbs R."/>
        </authorList>
    </citation>
    <scope>NUCLEOTIDE SEQUENCE</scope>
    <source>
        <strain evidence="16">Brora</strain>
    </source>
</reference>
<feature type="compositionally biased region" description="Polar residues" evidence="12">
    <location>
        <begin position="889"/>
        <end position="898"/>
    </location>
</feature>
<keyword evidence="4" id="KW-0732">Signal</keyword>
<dbReference type="EMBL" id="JH432010">
    <property type="status" value="NOT_ANNOTATED_CDS"/>
    <property type="molecule type" value="Genomic_DNA"/>
</dbReference>
<dbReference type="InterPro" id="IPR017978">
    <property type="entry name" value="GPCR_3_C"/>
</dbReference>
<proteinExistence type="predicted"/>
<keyword evidence="7 13" id="KW-0472">Membrane</keyword>
<evidence type="ECO:0000256" key="4">
    <source>
        <dbReference type="ARBA" id="ARBA00022729"/>
    </source>
</evidence>